<keyword evidence="7" id="KW-1185">Reference proteome</keyword>
<dbReference type="Proteomes" id="UP000198307">
    <property type="component" value="Unassembled WGS sequence"/>
</dbReference>
<dbReference type="SUPFAM" id="SSF53850">
    <property type="entry name" value="Periplasmic binding protein-like II"/>
    <property type="match status" value="1"/>
</dbReference>
<keyword evidence="3 6" id="KW-0238">DNA-binding</keyword>
<evidence type="ECO:0000256" key="3">
    <source>
        <dbReference type="ARBA" id="ARBA00023125"/>
    </source>
</evidence>
<organism evidence="6 7">
    <name type="scientific">Paracoccus seriniphilus</name>
    <dbReference type="NCBI Taxonomy" id="184748"/>
    <lineage>
        <taxon>Bacteria</taxon>
        <taxon>Pseudomonadati</taxon>
        <taxon>Pseudomonadota</taxon>
        <taxon>Alphaproteobacteria</taxon>
        <taxon>Rhodobacterales</taxon>
        <taxon>Paracoccaceae</taxon>
        <taxon>Paracoccus</taxon>
    </lineage>
</organism>
<dbReference type="Gene3D" id="3.40.190.10">
    <property type="entry name" value="Periplasmic binding protein-like II"/>
    <property type="match status" value="2"/>
</dbReference>
<evidence type="ECO:0000313" key="6">
    <source>
        <dbReference type="EMBL" id="SNT73986.1"/>
    </source>
</evidence>
<dbReference type="RefSeq" id="WP_089344346.1">
    <property type="nucleotide sequence ID" value="NZ_CP067130.1"/>
</dbReference>
<dbReference type="InterPro" id="IPR036388">
    <property type="entry name" value="WH-like_DNA-bd_sf"/>
</dbReference>
<dbReference type="GO" id="GO:0003700">
    <property type="term" value="F:DNA-binding transcription factor activity"/>
    <property type="evidence" value="ECO:0007669"/>
    <property type="project" value="InterPro"/>
</dbReference>
<dbReference type="GO" id="GO:0006351">
    <property type="term" value="P:DNA-templated transcription"/>
    <property type="evidence" value="ECO:0007669"/>
    <property type="project" value="TreeGrafter"/>
</dbReference>
<dbReference type="Pfam" id="PF00126">
    <property type="entry name" value="HTH_1"/>
    <property type="match status" value="1"/>
</dbReference>
<dbReference type="Pfam" id="PF03466">
    <property type="entry name" value="LysR_substrate"/>
    <property type="match status" value="1"/>
</dbReference>
<accession>A0A239PVL8</accession>
<dbReference type="PANTHER" id="PTHR30537:SF79">
    <property type="entry name" value="TRANSCRIPTIONAL REGULATOR-RELATED"/>
    <property type="match status" value="1"/>
</dbReference>
<reference evidence="6 7" key="1">
    <citation type="submission" date="2017-07" db="EMBL/GenBank/DDBJ databases">
        <authorList>
            <person name="Sun Z.S."/>
            <person name="Albrecht U."/>
            <person name="Echele G."/>
            <person name="Lee C.C."/>
        </authorList>
    </citation>
    <scope>NUCLEOTIDE SEQUENCE [LARGE SCALE GENOMIC DNA]</scope>
    <source>
        <strain evidence="6 7">DSM 14827</strain>
    </source>
</reference>
<keyword evidence="2" id="KW-0805">Transcription regulation</keyword>
<evidence type="ECO:0000256" key="4">
    <source>
        <dbReference type="ARBA" id="ARBA00023163"/>
    </source>
</evidence>
<evidence type="ECO:0000256" key="2">
    <source>
        <dbReference type="ARBA" id="ARBA00023015"/>
    </source>
</evidence>
<dbReference type="PROSITE" id="PS50931">
    <property type="entry name" value="HTH_LYSR"/>
    <property type="match status" value="1"/>
</dbReference>
<dbReference type="GO" id="GO:0043565">
    <property type="term" value="F:sequence-specific DNA binding"/>
    <property type="evidence" value="ECO:0007669"/>
    <property type="project" value="TreeGrafter"/>
</dbReference>
<dbReference type="PRINTS" id="PR00039">
    <property type="entry name" value="HTHLYSR"/>
</dbReference>
<dbReference type="Gene3D" id="1.10.10.10">
    <property type="entry name" value="Winged helix-like DNA-binding domain superfamily/Winged helix DNA-binding domain"/>
    <property type="match status" value="1"/>
</dbReference>
<dbReference type="InterPro" id="IPR000847">
    <property type="entry name" value="LysR_HTH_N"/>
</dbReference>
<dbReference type="OrthoDB" id="9813056at2"/>
<dbReference type="EMBL" id="FZQB01000006">
    <property type="protein sequence ID" value="SNT73986.1"/>
    <property type="molecule type" value="Genomic_DNA"/>
</dbReference>
<protein>
    <submittedName>
        <fullName evidence="6">DNA-binding transcriptional regulator, LysR family</fullName>
    </submittedName>
</protein>
<sequence>MSSAPGRLPSIRSLIAFDNIARLGSVTRAADAMNTSQAAVSRHLHQLEEELGAALTARSGRGIILTATGEAYAREVSEALSRLRHAGERVRASKTELTIACTHEVSHLLLLPRYGAMKAALGRDTHIRILTCEYTAIPAMIDAGADIVFEYRKSRPRQPAAAIITEEIMPVAAPSFLHAQQHVLRQSPDQWRDIPRLSLTKANSGWAAWNDWFAAEGIAMPDSPEVTFDNYIYALEAATHGEGILLAWRGFADRYIESGLLVPLRTEWRKSDARLYAVLTPNGISKQAAKKCIRVFSGRPHERRLNKPDQGSPAPA</sequence>
<proteinExistence type="inferred from homology"/>
<dbReference type="AlphaFoldDB" id="A0A239PVL8"/>
<evidence type="ECO:0000256" key="1">
    <source>
        <dbReference type="ARBA" id="ARBA00009437"/>
    </source>
</evidence>
<evidence type="ECO:0000259" key="5">
    <source>
        <dbReference type="PROSITE" id="PS50931"/>
    </source>
</evidence>
<dbReference type="InterPro" id="IPR036390">
    <property type="entry name" value="WH_DNA-bd_sf"/>
</dbReference>
<comment type="similarity">
    <text evidence="1">Belongs to the LysR transcriptional regulatory family.</text>
</comment>
<keyword evidence="4" id="KW-0804">Transcription</keyword>
<dbReference type="PANTHER" id="PTHR30537">
    <property type="entry name" value="HTH-TYPE TRANSCRIPTIONAL REGULATOR"/>
    <property type="match status" value="1"/>
</dbReference>
<dbReference type="InterPro" id="IPR005119">
    <property type="entry name" value="LysR_subst-bd"/>
</dbReference>
<feature type="domain" description="HTH lysR-type" evidence="5">
    <location>
        <begin position="9"/>
        <end position="66"/>
    </location>
</feature>
<evidence type="ECO:0000313" key="7">
    <source>
        <dbReference type="Proteomes" id="UP000198307"/>
    </source>
</evidence>
<dbReference type="SUPFAM" id="SSF46785">
    <property type="entry name" value="Winged helix' DNA-binding domain"/>
    <property type="match status" value="1"/>
</dbReference>
<dbReference type="InterPro" id="IPR058163">
    <property type="entry name" value="LysR-type_TF_proteobact-type"/>
</dbReference>
<gene>
    <name evidence="6" type="ORF">SAMN05444959_106166</name>
</gene>
<name>A0A239PVL8_9RHOB</name>